<evidence type="ECO:0000256" key="3">
    <source>
        <dbReference type="ARBA" id="ARBA00023180"/>
    </source>
</evidence>
<evidence type="ECO:0000259" key="4">
    <source>
        <dbReference type="PROSITE" id="PS51820"/>
    </source>
</evidence>
<proteinExistence type="inferred from homology"/>
<dbReference type="PANTHER" id="PTHR31137">
    <property type="entry name" value="PROTEIN PSIB-RELATED-RELATED"/>
    <property type="match status" value="1"/>
</dbReference>
<dbReference type="EMBL" id="UHJL01000001">
    <property type="protein sequence ID" value="SUQ19694.1"/>
    <property type="molecule type" value="Genomic_DNA"/>
</dbReference>
<evidence type="ECO:0000256" key="2">
    <source>
        <dbReference type="ARBA" id="ARBA00022729"/>
    </source>
</evidence>
<gene>
    <name evidence="5" type="ORF">SAMN05661053_0934</name>
</gene>
<dbReference type="AlphaFoldDB" id="A0A380RWA6"/>
<dbReference type="InterPro" id="IPR037524">
    <property type="entry name" value="PA14/GLEYA"/>
</dbReference>
<name>A0A380RWA6_FIBSU</name>
<feature type="domain" description="PA14" evidence="4">
    <location>
        <begin position="282"/>
        <end position="442"/>
    </location>
</feature>
<dbReference type="InterPro" id="IPR011874">
    <property type="entry name" value="Fibro_Slime"/>
</dbReference>
<reference evidence="5 6" key="1">
    <citation type="submission" date="2017-08" db="EMBL/GenBank/DDBJ databases">
        <authorList>
            <person name="de Groot N.N."/>
        </authorList>
    </citation>
    <scope>NUCLEOTIDE SEQUENCE [LARGE SCALE GENOMIC DNA]</scope>
    <source>
        <strain evidence="5 6">HM2</strain>
    </source>
</reference>
<evidence type="ECO:0000313" key="5">
    <source>
        <dbReference type="EMBL" id="SUQ19694.1"/>
    </source>
</evidence>
<evidence type="ECO:0000256" key="1">
    <source>
        <dbReference type="ARBA" id="ARBA00008709"/>
    </source>
</evidence>
<dbReference type="Pfam" id="PF07691">
    <property type="entry name" value="PA14"/>
    <property type="match status" value="1"/>
</dbReference>
<dbReference type="PROSITE" id="PS51820">
    <property type="entry name" value="PA14"/>
    <property type="match status" value="1"/>
</dbReference>
<sequence>MAIESKQVLSVEDTLQSSPFFCVILYASRFRFIPKKGVGMLKKYVLGLFLGITAAFASGQQKTIAFFTPWSNTNAVLYMGGDSVATMTSLENYCGWFKATVDAPESDFKVYFKQTVGFNYVGAEGLVSTEPTMATEIALDSVVALSDTIWVQGYKTDVPALFSKYPGVLGDCPLKKIPVTVYDWLHGTKGDGDGSGKNGDPANGVSADFGSGGCSGKSKAVTGMVEYNLGPNGVPVRANPFPENCKITDHLDSWFLPQVIGMDTAGNEYTNMTCRDLYVSLDDDGFWLAEVSKDRISEGNEKNSDGMFLLDDFEYLDDAKTVPNPYFDQLKGTKIGKHNFGYTAKIQATFEYVPGQYFDFYGDDDVWVFIDNRLAVDIGGQHAQVAGAVDLDTIGQNTGNKLIPGKTYDFHIFYVERHTGSSNFRMRTSIDLHVDASIFLTSDNRDEGKRFEIWQINKKNKLSCNYDANSTELDTIGGASTFTLTGGNLAEPEILDVGTHYEGIVITSDSTFYIDSAAIVSNVALAPGHYFLEITLKADPSQKTKVEITVPSYAVPSVAFMKTDWTILGKNVSGDTAQIGEWAYATYQVNIAFFEEWAKVNNYNRKINLSFSDVNIDILDTVDGNKINAVNLDANGKATFFVRANAPVSGVTLTAKGAAAGVSVWTDLVFAAPPVPRVSNAIAIDRNGDGRADSLYVHFDKSLKQKSKLDSIQFTFGESFNTTSKFTIVNENDIVITAENLTPQNCSGDVCGFGSKVFTGGTSDVYVGSLNNWFTYEDKGKNGRFYMENEPIADGVGPVILTAVKSKNNNGNVMLLLTFSETVSDESKKNFVQMFDFLCVRSGENRTPENPMLQGGADKTMLLIYGATAKDAVLPTSGDRVRFTVDGIVTDLAQNKAHKENPWVVIAGDQELSLESPNVVLIGEDPYDIIKKDSVTQALLIPNTAQNAQEIGDSLGVQGSLVDFDVSKIMIEQTQTAVNHLDAFIESRIDNTVHYDTTVTSISEEEALVQLFNDIRTVVVDTSYGFSEETVNGILDGTINEGNYKLIVRPEDQALIAKMVEANVDASRDTTITIDEILSVTQADLFDAIRQGKMDRELLQAGVSQELIDAIKNGDVNEFNIGEYRSGEKTVISGDDVELYYHTRYFSHLGEFVGDYSSSIKCSDRDLYGEEGCLKTKGRIFLAWNMRSNNGRLVGTGVYIERLEIKVIVNGKKNIHQVRDKLMGVRRKGGALSHQNSL</sequence>
<keyword evidence="3" id="KW-0325">Glycoprotein</keyword>
<comment type="similarity">
    <text evidence="1">Belongs to the prespore-cell-inducing factor family.</text>
</comment>
<protein>
    <submittedName>
        <fullName evidence="5">Fibro-slime domain-containing protein</fullName>
    </submittedName>
</protein>
<dbReference type="InterPro" id="IPR011658">
    <property type="entry name" value="PA14_dom"/>
</dbReference>
<evidence type="ECO:0000313" key="6">
    <source>
        <dbReference type="Proteomes" id="UP000255423"/>
    </source>
</evidence>
<dbReference type="NCBIfam" id="TIGR02148">
    <property type="entry name" value="Fibro_Slime"/>
    <property type="match status" value="1"/>
</dbReference>
<accession>A0A380RWA6</accession>
<dbReference type="GO" id="GO:0005576">
    <property type="term" value="C:extracellular region"/>
    <property type="evidence" value="ECO:0007669"/>
    <property type="project" value="TreeGrafter"/>
</dbReference>
<dbReference type="InterPro" id="IPR051154">
    <property type="entry name" value="Prespore-cell_inducing_factor"/>
</dbReference>
<dbReference type="Proteomes" id="UP000255423">
    <property type="component" value="Unassembled WGS sequence"/>
</dbReference>
<keyword evidence="2" id="KW-0732">Signal</keyword>
<organism evidence="5 6">
    <name type="scientific">Fibrobacter succinogenes</name>
    <name type="common">Bacteroides succinogenes</name>
    <dbReference type="NCBI Taxonomy" id="833"/>
    <lineage>
        <taxon>Bacteria</taxon>
        <taxon>Pseudomonadati</taxon>
        <taxon>Fibrobacterota</taxon>
        <taxon>Fibrobacteria</taxon>
        <taxon>Fibrobacterales</taxon>
        <taxon>Fibrobacteraceae</taxon>
        <taxon>Fibrobacter</taxon>
    </lineage>
</organism>